<evidence type="ECO:0000313" key="1">
    <source>
        <dbReference type="EMBL" id="MBE9024103.1"/>
    </source>
</evidence>
<dbReference type="Proteomes" id="UP000622533">
    <property type="component" value="Unassembled WGS sequence"/>
</dbReference>
<accession>A0A8J7ACC2</accession>
<name>A0A8J7ACC2_DESMC</name>
<organism evidence="1 2">
    <name type="scientific">Desmonostoc muscorum LEGE 12446</name>
    <dbReference type="NCBI Taxonomy" id="1828758"/>
    <lineage>
        <taxon>Bacteria</taxon>
        <taxon>Bacillati</taxon>
        <taxon>Cyanobacteriota</taxon>
        <taxon>Cyanophyceae</taxon>
        <taxon>Nostocales</taxon>
        <taxon>Nostocaceae</taxon>
        <taxon>Desmonostoc</taxon>
    </lineage>
</organism>
<dbReference type="AlphaFoldDB" id="A0A8J7ACC2"/>
<proteinExistence type="predicted"/>
<protein>
    <submittedName>
        <fullName evidence="1">Uncharacterized protein</fullName>
    </submittedName>
</protein>
<comment type="caution">
    <text evidence="1">The sequence shown here is derived from an EMBL/GenBank/DDBJ whole genome shotgun (WGS) entry which is preliminary data.</text>
</comment>
<gene>
    <name evidence="1" type="ORF">IQ276_17205</name>
</gene>
<dbReference type="RefSeq" id="WP_193918214.1">
    <property type="nucleotide sequence ID" value="NZ_JADEXS020000001.1"/>
</dbReference>
<keyword evidence="2" id="KW-1185">Reference proteome</keyword>
<reference evidence="1" key="1">
    <citation type="submission" date="2020-10" db="EMBL/GenBank/DDBJ databases">
        <authorList>
            <person name="Castelo-Branco R."/>
            <person name="Eusebio N."/>
            <person name="Adriana R."/>
            <person name="Vieira A."/>
            <person name="Brugerolle De Fraissinette N."/>
            <person name="Rezende De Castro R."/>
            <person name="Schneider M.P."/>
            <person name="Vasconcelos V."/>
            <person name="Leao P.N."/>
        </authorList>
    </citation>
    <scope>NUCLEOTIDE SEQUENCE</scope>
    <source>
        <strain evidence="1">LEGE 12446</strain>
    </source>
</reference>
<sequence>MNLLSQYAGVILRASLCLTSFISFGTFKFTPALAQSVTTIPAIPTFTVQQGGFSGVITYITPSAYVTSIAAEKVSPEGAYLAGIDGNGTYIVTGSIYIDPITHVSIPSITLFAGPTLPLPTIETRGGIRAAVADKLRYGNLTLDEYTAILKAATPGLF</sequence>
<dbReference type="EMBL" id="JADEXS010000227">
    <property type="protein sequence ID" value="MBE9024103.1"/>
    <property type="molecule type" value="Genomic_DNA"/>
</dbReference>
<evidence type="ECO:0000313" key="2">
    <source>
        <dbReference type="Proteomes" id="UP000622533"/>
    </source>
</evidence>